<dbReference type="SMART" id="SM00409">
    <property type="entry name" value="IG"/>
    <property type="match status" value="1"/>
</dbReference>
<dbReference type="InterPro" id="IPR007110">
    <property type="entry name" value="Ig-like_dom"/>
</dbReference>
<evidence type="ECO:0000259" key="3">
    <source>
        <dbReference type="PROSITE" id="PS50835"/>
    </source>
</evidence>
<dbReference type="Proteomes" id="UP001148018">
    <property type="component" value="Unassembled WGS sequence"/>
</dbReference>
<keyword evidence="2" id="KW-0732">Signal</keyword>
<dbReference type="InterPro" id="IPR013783">
    <property type="entry name" value="Ig-like_fold"/>
</dbReference>
<dbReference type="GO" id="GO:0009897">
    <property type="term" value="C:external side of plasma membrane"/>
    <property type="evidence" value="ECO:0007669"/>
    <property type="project" value="TreeGrafter"/>
</dbReference>
<dbReference type="PANTHER" id="PTHR14334:SF1">
    <property type="entry name" value="B-CELL ANTIGEN RECEPTOR COMPLEX-ASSOCIATED PROTEIN ALPHA CHAIN"/>
    <property type="match status" value="1"/>
</dbReference>
<name>A0A9Q0DZL1_9TELE</name>
<dbReference type="InterPro" id="IPR003599">
    <property type="entry name" value="Ig_sub"/>
</dbReference>
<organism evidence="4 5">
    <name type="scientific">Muraenolepis orangiensis</name>
    <name type="common">Patagonian moray cod</name>
    <dbReference type="NCBI Taxonomy" id="630683"/>
    <lineage>
        <taxon>Eukaryota</taxon>
        <taxon>Metazoa</taxon>
        <taxon>Chordata</taxon>
        <taxon>Craniata</taxon>
        <taxon>Vertebrata</taxon>
        <taxon>Euteleostomi</taxon>
        <taxon>Actinopterygii</taxon>
        <taxon>Neopterygii</taxon>
        <taxon>Teleostei</taxon>
        <taxon>Neoteleostei</taxon>
        <taxon>Acanthomorphata</taxon>
        <taxon>Zeiogadaria</taxon>
        <taxon>Gadariae</taxon>
        <taxon>Gadiformes</taxon>
        <taxon>Muraenolepidoidei</taxon>
        <taxon>Muraenolepididae</taxon>
        <taxon>Muraenolepis</taxon>
    </lineage>
</organism>
<proteinExistence type="predicted"/>
<dbReference type="OrthoDB" id="8915525at2759"/>
<evidence type="ECO:0000256" key="2">
    <source>
        <dbReference type="SAM" id="SignalP"/>
    </source>
</evidence>
<dbReference type="PANTHER" id="PTHR14334">
    <property type="entry name" value="B-CELL ANTIGEN RECEPTOR COMPLEX-ASSOCIATED PROTEIN"/>
    <property type="match status" value="1"/>
</dbReference>
<comment type="caution">
    <text evidence="4">The sequence shown here is derived from an EMBL/GenBank/DDBJ whole genome shotgun (WGS) entry which is preliminary data.</text>
</comment>
<dbReference type="EMBL" id="JANIIK010000109">
    <property type="protein sequence ID" value="KAJ3597870.1"/>
    <property type="molecule type" value="Genomic_DNA"/>
</dbReference>
<dbReference type="GO" id="GO:0050853">
    <property type="term" value="P:B cell receptor signaling pathway"/>
    <property type="evidence" value="ECO:0007669"/>
    <property type="project" value="TreeGrafter"/>
</dbReference>
<evidence type="ECO:0000256" key="1">
    <source>
        <dbReference type="ARBA" id="ARBA00023319"/>
    </source>
</evidence>
<feature type="chain" id="PRO_5040491568" description="Ig-like domain-containing protein" evidence="2">
    <location>
        <begin position="29"/>
        <end position="250"/>
    </location>
</feature>
<dbReference type="GO" id="GO:0030183">
    <property type="term" value="P:B cell differentiation"/>
    <property type="evidence" value="ECO:0007669"/>
    <property type="project" value="TreeGrafter"/>
</dbReference>
<dbReference type="AlphaFoldDB" id="A0A9Q0DZL1"/>
<gene>
    <name evidence="4" type="ORF">NHX12_001386</name>
</gene>
<keyword evidence="1" id="KW-0393">Immunoglobulin domain</keyword>
<dbReference type="Gene3D" id="2.60.40.10">
    <property type="entry name" value="Immunoglobulins"/>
    <property type="match status" value="1"/>
</dbReference>
<accession>A0A9Q0DZL1</accession>
<dbReference type="PROSITE" id="PS50835">
    <property type="entry name" value="IG_LIKE"/>
    <property type="match status" value="1"/>
</dbReference>
<keyword evidence="5" id="KW-1185">Reference proteome</keyword>
<dbReference type="GO" id="GO:0019815">
    <property type="term" value="C:B cell receptor complex"/>
    <property type="evidence" value="ECO:0007669"/>
    <property type="project" value="TreeGrafter"/>
</dbReference>
<feature type="domain" description="Ig-like" evidence="3">
    <location>
        <begin position="32"/>
        <end position="139"/>
    </location>
</feature>
<evidence type="ECO:0000313" key="4">
    <source>
        <dbReference type="EMBL" id="KAJ3597870.1"/>
    </source>
</evidence>
<dbReference type="InterPro" id="IPR036179">
    <property type="entry name" value="Ig-like_dom_sf"/>
</dbReference>
<feature type="signal peptide" evidence="2">
    <location>
        <begin position="1"/>
        <end position="28"/>
    </location>
</feature>
<dbReference type="SUPFAM" id="SSF48726">
    <property type="entry name" value="Immunoglobulin"/>
    <property type="match status" value="1"/>
</dbReference>
<reference evidence="4" key="1">
    <citation type="submission" date="2022-07" db="EMBL/GenBank/DDBJ databases">
        <title>Chromosome-level genome of Muraenolepis orangiensis.</title>
        <authorList>
            <person name="Kim J."/>
        </authorList>
    </citation>
    <scope>NUCLEOTIDE SEQUENCE</scope>
    <source>
        <strain evidence="4">KU_S4_2022</strain>
        <tissue evidence="4">Muscle</tissue>
    </source>
</reference>
<protein>
    <recommendedName>
        <fullName evidence="3">Ig-like domain-containing protein</fullName>
    </recommendedName>
</protein>
<evidence type="ECO:0000313" key="5">
    <source>
        <dbReference type="Proteomes" id="UP001148018"/>
    </source>
</evidence>
<sequence length="250" mass="28392">MDPLGFRALNKMVLVTIVLFSLVWVAEGHRLPVLSMVSLEDDRPFVRQQVSYTVTLDCCYRSTGICSRIDHTWMVTTVAANGTHIVQEVNALEDRLTLETLSPGEGRCCSRLILRGLRFSDSGLYRCRLTSSAEGRTLTHGTLTHGTFLQVWKPLDKILNMSENAKNHILTIEGILLLLCVLLPGAKLLRKSKEIHALEKKKATREEENIYEGLRIEDFSSPYDQIQRSREEVTYQDVHLEEGESHLEKP</sequence>